<evidence type="ECO:0000313" key="6">
    <source>
        <dbReference type="EMBL" id="CAJ0599670.1"/>
    </source>
</evidence>
<evidence type="ECO:0000256" key="2">
    <source>
        <dbReference type="ARBA" id="ARBA00022801"/>
    </source>
</evidence>
<dbReference type="SUPFAM" id="SSF52540">
    <property type="entry name" value="P-loop containing nucleoside triphosphate hydrolases"/>
    <property type="match status" value="1"/>
</dbReference>
<evidence type="ECO:0000256" key="1">
    <source>
        <dbReference type="ARBA" id="ARBA00022741"/>
    </source>
</evidence>
<dbReference type="GO" id="GO:0097550">
    <property type="term" value="C:transcription preinitiation complex"/>
    <property type="evidence" value="ECO:0007669"/>
    <property type="project" value="TreeGrafter"/>
</dbReference>
<evidence type="ECO:0000313" key="7">
    <source>
        <dbReference type="Proteomes" id="UP001176961"/>
    </source>
</evidence>
<dbReference type="InterPro" id="IPR032438">
    <property type="entry name" value="ERCC3_RAD25_C"/>
</dbReference>
<proteinExistence type="predicted"/>
<evidence type="ECO:0000256" key="3">
    <source>
        <dbReference type="ARBA" id="ARBA00022806"/>
    </source>
</evidence>
<dbReference type="PANTHER" id="PTHR11274:SF0">
    <property type="entry name" value="GENERAL TRANSCRIPTION AND DNA REPAIR FACTOR IIH HELICASE SUBUNIT XPB"/>
    <property type="match status" value="1"/>
</dbReference>
<dbReference type="PANTHER" id="PTHR11274">
    <property type="entry name" value="RAD25/XP-B DNA REPAIR HELICASE"/>
    <property type="match status" value="1"/>
</dbReference>
<sequence length="388" mass="44604">MCTLRYGKDEACLETQSDKDIQWCILEEEKPVEETRESIETVQKRCIELEYPLLAEYEFGNDTMNPNLGKTLAGETTVTTVNKRCLCLANSNVSVEQWRAQFKPVVYISTYSMLAYPGKRTYAAEEAMMFIQSQEWGLLLLDGSKIYEANWKELDELLFKGELRDILSFTHDIIYRAQIARGLQFALMNPNKFPICRLLIKYGDTSHNEGIKILQNFQYNPRVNTIFVSKVADTSFDLPEANVLIQVSAHGGSRRQEAKRLGRNFENLTMAESLLRNLDGEDLNRDDVSPFLYSERKSRLLPPYVIVVEHDLVVLDHLFNFICCLYRVRGVYGVVTLPSGEREGINMFLDGFIRNGNMRFRDDKPSFKVSEQSDEVIKSTGNFMVSRP</sequence>
<dbReference type="Gene3D" id="3.40.50.300">
    <property type="entry name" value="P-loop containing nucleotide triphosphate hydrolases"/>
    <property type="match status" value="2"/>
</dbReference>
<accession>A0AA36GWX5</accession>
<dbReference type="GO" id="GO:0005675">
    <property type="term" value="C:transcription factor TFIIH holo complex"/>
    <property type="evidence" value="ECO:0007669"/>
    <property type="project" value="TreeGrafter"/>
</dbReference>
<dbReference type="GO" id="GO:0000112">
    <property type="term" value="C:nucleotide-excision repair factor 3 complex"/>
    <property type="evidence" value="ECO:0007669"/>
    <property type="project" value="TreeGrafter"/>
</dbReference>
<keyword evidence="3" id="KW-0347">Helicase</keyword>
<gene>
    <name evidence="6" type="ORF">CYNAS_LOCUS11653</name>
</gene>
<dbReference type="GO" id="GO:0006367">
    <property type="term" value="P:transcription initiation at RNA polymerase II promoter"/>
    <property type="evidence" value="ECO:0007669"/>
    <property type="project" value="TreeGrafter"/>
</dbReference>
<organism evidence="6 7">
    <name type="scientific">Cylicocyclus nassatus</name>
    <name type="common">Nematode worm</name>
    <dbReference type="NCBI Taxonomy" id="53992"/>
    <lineage>
        <taxon>Eukaryota</taxon>
        <taxon>Metazoa</taxon>
        <taxon>Ecdysozoa</taxon>
        <taxon>Nematoda</taxon>
        <taxon>Chromadorea</taxon>
        <taxon>Rhabditida</taxon>
        <taxon>Rhabditina</taxon>
        <taxon>Rhabditomorpha</taxon>
        <taxon>Strongyloidea</taxon>
        <taxon>Strongylidae</taxon>
        <taxon>Cylicocyclus</taxon>
    </lineage>
</organism>
<dbReference type="Proteomes" id="UP001176961">
    <property type="component" value="Unassembled WGS sequence"/>
</dbReference>
<dbReference type="InterPro" id="IPR027417">
    <property type="entry name" value="P-loop_NTPase"/>
</dbReference>
<dbReference type="GO" id="GO:0005524">
    <property type="term" value="F:ATP binding"/>
    <property type="evidence" value="ECO:0007669"/>
    <property type="project" value="UniProtKB-KW"/>
</dbReference>
<keyword evidence="1" id="KW-0547">Nucleotide-binding</keyword>
<dbReference type="InterPro" id="IPR050615">
    <property type="entry name" value="ATP-dep_DNA_Helicase"/>
</dbReference>
<evidence type="ECO:0000259" key="5">
    <source>
        <dbReference type="Pfam" id="PF16203"/>
    </source>
</evidence>
<name>A0AA36GWX5_CYLNA</name>
<keyword evidence="2" id="KW-0378">Hydrolase</keyword>
<keyword evidence="4" id="KW-0067">ATP-binding</keyword>
<keyword evidence="7" id="KW-1185">Reference proteome</keyword>
<protein>
    <recommendedName>
        <fullName evidence="5">ERCC3/RAD25/XPB helicase C-terminal domain-containing protein</fullName>
    </recommendedName>
</protein>
<evidence type="ECO:0000256" key="4">
    <source>
        <dbReference type="ARBA" id="ARBA00022840"/>
    </source>
</evidence>
<reference evidence="6" key="1">
    <citation type="submission" date="2023-07" db="EMBL/GenBank/DDBJ databases">
        <authorList>
            <consortium name="CYATHOMIX"/>
        </authorList>
    </citation>
    <scope>NUCLEOTIDE SEQUENCE</scope>
    <source>
        <strain evidence="6">N/A</strain>
    </source>
</reference>
<dbReference type="EMBL" id="CATQJL010000223">
    <property type="protein sequence ID" value="CAJ0599670.1"/>
    <property type="molecule type" value="Genomic_DNA"/>
</dbReference>
<dbReference type="GO" id="GO:0016787">
    <property type="term" value="F:hydrolase activity"/>
    <property type="evidence" value="ECO:0007669"/>
    <property type="project" value="UniProtKB-KW"/>
</dbReference>
<comment type="caution">
    <text evidence="6">The sequence shown here is derived from an EMBL/GenBank/DDBJ whole genome shotgun (WGS) entry which is preliminary data.</text>
</comment>
<dbReference type="GO" id="GO:0043138">
    <property type="term" value="F:3'-5' DNA helicase activity"/>
    <property type="evidence" value="ECO:0007669"/>
    <property type="project" value="TreeGrafter"/>
</dbReference>
<feature type="domain" description="ERCC3/RAD25/XPB helicase C-terminal" evidence="5">
    <location>
        <begin position="202"/>
        <end position="265"/>
    </location>
</feature>
<dbReference type="AlphaFoldDB" id="A0AA36GWX5"/>
<dbReference type="Pfam" id="PF16203">
    <property type="entry name" value="ERCC3_RAD25_C"/>
    <property type="match status" value="1"/>
</dbReference>